<proteinExistence type="predicted"/>
<evidence type="ECO:0000313" key="1">
    <source>
        <dbReference type="EMBL" id="VDI76662.1"/>
    </source>
</evidence>
<dbReference type="OrthoDB" id="6105710at2759"/>
<keyword evidence="2" id="KW-1185">Reference proteome</keyword>
<reference evidence="1" key="1">
    <citation type="submission" date="2018-11" db="EMBL/GenBank/DDBJ databases">
        <authorList>
            <person name="Alioto T."/>
            <person name="Alioto T."/>
        </authorList>
    </citation>
    <scope>NUCLEOTIDE SEQUENCE</scope>
</reference>
<protein>
    <recommendedName>
        <fullName evidence="3">Reverse transcriptase domain-containing protein</fullName>
    </recommendedName>
</protein>
<sequence>MYINELATDIENSGGNGIFIHENFHNVMLLLFAGDLAHLADTPVELQRRLNNLEKNCEKWNMTINMDKSNIVVFKNGGGDGLARSAGIRTKNGLTSRRITKLYPLEVSLHSDEDNTDCAMKMCRKAKMVAMEKIKKNDFKCVASVN</sequence>
<evidence type="ECO:0000313" key="2">
    <source>
        <dbReference type="Proteomes" id="UP000596742"/>
    </source>
</evidence>
<dbReference type="EMBL" id="UYJE01009781">
    <property type="protein sequence ID" value="VDI76662.1"/>
    <property type="molecule type" value="Genomic_DNA"/>
</dbReference>
<organism evidence="1 2">
    <name type="scientific">Mytilus galloprovincialis</name>
    <name type="common">Mediterranean mussel</name>
    <dbReference type="NCBI Taxonomy" id="29158"/>
    <lineage>
        <taxon>Eukaryota</taxon>
        <taxon>Metazoa</taxon>
        <taxon>Spiralia</taxon>
        <taxon>Lophotrochozoa</taxon>
        <taxon>Mollusca</taxon>
        <taxon>Bivalvia</taxon>
        <taxon>Autobranchia</taxon>
        <taxon>Pteriomorphia</taxon>
        <taxon>Mytilida</taxon>
        <taxon>Mytiloidea</taxon>
        <taxon>Mytilidae</taxon>
        <taxon>Mytilinae</taxon>
        <taxon>Mytilus</taxon>
    </lineage>
</organism>
<dbReference type="Proteomes" id="UP000596742">
    <property type="component" value="Unassembled WGS sequence"/>
</dbReference>
<evidence type="ECO:0008006" key="3">
    <source>
        <dbReference type="Google" id="ProtNLM"/>
    </source>
</evidence>
<comment type="caution">
    <text evidence="1">The sequence shown here is derived from an EMBL/GenBank/DDBJ whole genome shotgun (WGS) entry which is preliminary data.</text>
</comment>
<accession>A0A8B6HAM4</accession>
<gene>
    <name evidence="1" type="ORF">MGAL_10B077937</name>
</gene>
<dbReference type="AlphaFoldDB" id="A0A8B6HAM4"/>
<name>A0A8B6HAM4_MYTGA</name>